<keyword evidence="4" id="KW-1185">Reference proteome</keyword>
<name>A0ABW4GBU4_9ACTN</name>
<keyword evidence="1" id="KW-0812">Transmembrane</keyword>
<dbReference type="EMBL" id="JBHUCM010000019">
    <property type="protein sequence ID" value="MFD1540269.1"/>
    <property type="molecule type" value="Genomic_DNA"/>
</dbReference>
<evidence type="ECO:0000313" key="3">
    <source>
        <dbReference type="EMBL" id="MFD1540269.1"/>
    </source>
</evidence>
<keyword evidence="1" id="KW-0472">Membrane</keyword>
<protein>
    <submittedName>
        <fullName evidence="3">DUF6286 domain-containing protein</fullName>
    </submittedName>
</protein>
<dbReference type="Pfam" id="PF19803">
    <property type="entry name" value="DUF6286"/>
    <property type="match status" value="1"/>
</dbReference>
<sequence>MTALQQILSGAGIVAQESPLRRSGRVLRPARTPAGAVVAFAVTAGLGLTTAEVVSALLGRPLGWLPVSRLLEFAAHRAWAELSLPALLTVGAGAVLLLLAAVPGRSRLVPVETSDPLIVIGITRVGLRRTLRAVAQEVEGVERARVRLRRRTIEVRVFTGPESSGSMLRQVGSAVGDRLASVGTLAAAEVIVRLRRKGL</sequence>
<proteinExistence type="predicted"/>
<feature type="transmembrane region" description="Helical" evidence="1">
    <location>
        <begin position="34"/>
        <end position="58"/>
    </location>
</feature>
<evidence type="ECO:0000313" key="4">
    <source>
        <dbReference type="Proteomes" id="UP001597097"/>
    </source>
</evidence>
<dbReference type="Proteomes" id="UP001597097">
    <property type="component" value="Unassembled WGS sequence"/>
</dbReference>
<evidence type="ECO:0000256" key="1">
    <source>
        <dbReference type="SAM" id="Phobius"/>
    </source>
</evidence>
<keyword evidence="1" id="KW-1133">Transmembrane helix</keyword>
<gene>
    <name evidence="3" type="ORF">ACFSJ0_24660</name>
</gene>
<dbReference type="RefSeq" id="WP_219526729.1">
    <property type="nucleotide sequence ID" value="NZ_JAHKRM010000001.1"/>
</dbReference>
<evidence type="ECO:0000259" key="2">
    <source>
        <dbReference type="Pfam" id="PF19803"/>
    </source>
</evidence>
<accession>A0ABW4GBU4</accession>
<reference evidence="4" key="1">
    <citation type="journal article" date="2019" name="Int. J. Syst. Evol. Microbiol.">
        <title>The Global Catalogue of Microorganisms (GCM) 10K type strain sequencing project: providing services to taxonomists for standard genome sequencing and annotation.</title>
        <authorList>
            <consortium name="The Broad Institute Genomics Platform"/>
            <consortium name="The Broad Institute Genome Sequencing Center for Infectious Disease"/>
            <person name="Wu L."/>
            <person name="Ma J."/>
        </authorList>
    </citation>
    <scope>NUCLEOTIDE SEQUENCE [LARGE SCALE GENOMIC DNA]</scope>
    <source>
        <strain evidence="4">CGMCC 1.15399</strain>
    </source>
</reference>
<organism evidence="3 4">
    <name type="scientific">Nonomuraea guangzhouensis</name>
    <dbReference type="NCBI Taxonomy" id="1291555"/>
    <lineage>
        <taxon>Bacteria</taxon>
        <taxon>Bacillati</taxon>
        <taxon>Actinomycetota</taxon>
        <taxon>Actinomycetes</taxon>
        <taxon>Streptosporangiales</taxon>
        <taxon>Streptosporangiaceae</taxon>
        <taxon>Nonomuraea</taxon>
    </lineage>
</organism>
<comment type="caution">
    <text evidence="3">The sequence shown here is derived from an EMBL/GenBank/DDBJ whole genome shotgun (WGS) entry which is preliminary data.</text>
</comment>
<feature type="transmembrane region" description="Helical" evidence="1">
    <location>
        <begin position="78"/>
        <end position="102"/>
    </location>
</feature>
<feature type="domain" description="DUF6286" evidence="2">
    <location>
        <begin position="93"/>
        <end position="195"/>
    </location>
</feature>
<dbReference type="InterPro" id="IPR046253">
    <property type="entry name" value="DUF6286"/>
</dbReference>